<comment type="caution">
    <text evidence="1">The sequence shown here is derived from an EMBL/GenBank/DDBJ whole genome shotgun (WGS) entry which is preliminary data.</text>
</comment>
<name>A0ABS5T1Q3_9GAMM</name>
<dbReference type="Pfam" id="PF11236">
    <property type="entry name" value="DUF3037"/>
    <property type="match status" value="1"/>
</dbReference>
<gene>
    <name evidence="1" type="ORF">HH682_13660</name>
</gene>
<dbReference type="EMBL" id="JABBFR010000023">
    <property type="protein sequence ID" value="MBT0725445.1"/>
    <property type="molecule type" value="Genomic_DNA"/>
</dbReference>
<proteinExistence type="predicted"/>
<dbReference type="RefSeq" id="WP_214238083.1">
    <property type="nucleotide sequence ID" value="NZ_JABBFR010000023.1"/>
</dbReference>
<protein>
    <submittedName>
        <fullName evidence="1">DUF3037 domain-containing protein</fullName>
    </submittedName>
</protein>
<reference evidence="1 2" key="1">
    <citation type="submission" date="2020-04" db="EMBL/GenBank/DDBJ databases">
        <title>Genome sequencing of Rosenbergiella species.</title>
        <authorList>
            <person name="Alvarez-Perez S."/>
            <person name="Lievens B."/>
        </authorList>
    </citation>
    <scope>NUCLEOTIDE SEQUENCE [LARGE SCALE GENOMIC DNA]</scope>
    <source>
        <strain evidence="1 2">S61</strain>
    </source>
</reference>
<organism evidence="1 2">
    <name type="scientific">Rosenbergiella gaditana</name>
    <dbReference type="NCBI Taxonomy" id="2726987"/>
    <lineage>
        <taxon>Bacteria</taxon>
        <taxon>Pseudomonadati</taxon>
        <taxon>Pseudomonadota</taxon>
        <taxon>Gammaproteobacteria</taxon>
        <taxon>Enterobacterales</taxon>
        <taxon>Erwiniaceae</taxon>
        <taxon>Rosenbergiella</taxon>
    </lineage>
</organism>
<dbReference type="Proteomes" id="UP000790096">
    <property type="component" value="Unassembled WGS sequence"/>
</dbReference>
<dbReference type="InterPro" id="IPR021398">
    <property type="entry name" value="DUF3037"/>
</dbReference>
<keyword evidence="2" id="KW-1185">Reference proteome</keyword>
<evidence type="ECO:0000313" key="1">
    <source>
        <dbReference type="EMBL" id="MBT0725445.1"/>
    </source>
</evidence>
<sequence length="269" mass="30346">MITYNYSIIRITPNPVRSESVNIGMVVVTPTGPDVRVLESVNKIRAISKEFGTNELERLKSKLETLLSDRLTLAEAVNLFQGSINLSEIGTFNASNDFEYEEAVDKINFTFITPEKAKKKTVVSQKRIITELKSQFSRYGIMGKNIDDIYNHKVVQNYPLSHDQGLYAELILKNGIYHLTETLDLRVADIKQKTGESAFKAITMNAARNLWNKEVNTILVYAADFSTERVNSQQLALASSYSDKTFNLLSNEDMGHYFNHMLSAAGMIN</sequence>
<evidence type="ECO:0000313" key="2">
    <source>
        <dbReference type="Proteomes" id="UP000790096"/>
    </source>
</evidence>
<accession>A0ABS5T1Q3</accession>